<dbReference type="GO" id="GO:0004252">
    <property type="term" value="F:serine-type endopeptidase activity"/>
    <property type="evidence" value="ECO:0007669"/>
    <property type="project" value="InterPro"/>
</dbReference>
<reference evidence="4" key="1">
    <citation type="submission" date="2019-08" db="EMBL/GenBank/DDBJ databases">
        <title>The genome of the North American firefly Photinus pyralis.</title>
        <authorList>
            <consortium name="Photinus pyralis genome working group"/>
            <person name="Fallon T.R."/>
            <person name="Sander Lower S.E."/>
            <person name="Weng J.-K."/>
        </authorList>
    </citation>
    <scope>NUCLEOTIDE SEQUENCE</scope>
    <source>
        <strain evidence="4">TRF0915ILg1</strain>
        <tissue evidence="4">Whole body</tissue>
    </source>
</reference>
<dbReference type="PRINTS" id="PR00722">
    <property type="entry name" value="CHYMOTRYPSIN"/>
</dbReference>
<dbReference type="PROSITE" id="PS00134">
    <property type="entry name" value="TRYPSIN_HIS"/>
    <property type="match status" value="1"/>
</dbReference>
<evidence type="ECO:0000313" key="4">
    <source>
        <dbReference type="EMBL" id="KAF2882176.1"/>
    </source>
</evidence>
<protein>
    <recommendedName>
        <fullName evidence="3">Peptidase S1 domain-containing protein</fullName>
    </recommendedName>
</protein>
<dbReference type="Proteomes" id="UP000801492">
    <property type="component" value="Unassembled WGS sequence"/>
</dbReference>
<dbReference type="InterPro" id="IPR018114">
    <property type="entry name" value="TRYPSIN_HIS"/>
</dbReference>
<dbReference type="InterPro" id="IPR001314">
    <property type="entry name" value="Peptidase_S1A"/>
</dbReference>
<evidence type="ECO:0000313" key="5">
    <source>
        <dbReference type="Proteomes" id="UP000801492"/>
    </source>
</evidence>
<feature type="signal peptide" evidence="2">
    <location>
        <begin position="1"/>
        <end position="25"/>
    </location>
</feature>
<evidence type="ECO:0000256" key="2">
    <source>
        <dbReference type="SAM" id="SignalP"/>
    </source>
</evidence>
<keyword evidence="5" id="KW-1185">Reference proteome</keyword>
<dbReference type="SUPFAM" id="SSF50494">
    <property type="entry name" value="Trypsin-like serine proteases"/>
    <property type="match status" value="1"/>
</dbReference>
<organism evidence="4 5">
    <name type="scientific">Ignelater luminosus</name>
    <name type="common">Cucubano</name>
    <name type="synonym">Pyrophorus luminosus</name>
    <dbReference type="NCBI Taxonomy" id="2038154"/>
    <lineage>
        <taxon>Eukaryota</taxon>
        <taxon>Metazoa</taxon>
        <taxon>Ecdysozoa</taxon>
        <taxon>Arthropoda</taxon>
        <taxon>Hexapoda</taxon>
        <taxon>Insecta</taxon>
        <taxon>Pterygota</taxon>
        <taxon>Neoptera</taxon>
        <taxon>Endopterygota</taxon>
        <taxon>Coleoptera</taxon>
        <taxon>Polyphaga</taxon>
        <taxon>Elateriformia</taxon>
        <taxon>Elateroidea</taxon>
        <taxon>Elateridae</taxon>
        <taxon>Agrypninae</taxon>
        <taxon>Pyrophorini</taxon>
        <taxon>Ignelater</taxon>
    </lineage>
</organism>
<dbReference type="Pfam" id="PF00089">
    <property type="entry name" value="Trypsin"/>
    <property type="match status" value="1"/>
</dbReference>
<dbReference type="InterPro" id="IPR009003">
    <property type="entry name" value="Peptidase_S1_PA"/>
</dbReference>
<proteinExistence type="predicted"/>
<dbReference type="PANTHER" id="PTHR24253:SF153">
    <property type="entry name" value="SERINE PROTEASE HEPSIN"/>
    <property type="match status" value="1"/>
</dbReference>
<feature type="domain" description="Peptidase S1" evidence="3">
    <location>
        <begin position="30"/>
        <end position="282"/>
    </location>
</feature>
<feature type="chain" id="PRO_5035449360" description="Peptidase S1 domain-containing protein" evidence="2">
    <location>
        <begin position="26"/>
        <end position="336"/>
    </location>
</feature>
<dbReference type="InterPro" id="IPR043504">
    <property type="entry name" value="Peptidase_S1_PA_chymotrypsin"/>
</dbReference>
<dbReference type="SMART" id="SM00020">
    <property type="entry name" value="Tryp_SPc"/>
    <property type="match status" value="1"/>
</dbReference>
<dbReference type="OrthoDB" id="10061449at2759"/>
<dbReference type="AlphaFoldDB" id="A0A8K0CBD9"/>
<keyword evidence="1" id="KW-1015">Disulfide bond</keyword>
<keyword evidence="2" id="KW-0732">Signal</keyword>
<dbReference type="InterPro" id="IPR001254">
    <property type="entry name" value="Trypsin_dom"/>
</dbReference>
<evidence type="ECO:0000259" key="3">
    <source>
        <dbReference type="PROSITE" id="PS50240"/>
    </source>
</evidence>
<dbReference type="Gene3D" id="2.40.10.10">
    <property type="entry name" value="Trypsin-like serine proteases"/>
    <property type="match status" value="1"/>
</dbReference>
<accession>A0A8K0CBD9</accession>
<name>A0A8K0CBD9_IGNLU</name>
<gene>
    <name evidence="4" type="ORF">ILUMI_24002</name>
</gene>
<sequence>MLSKVNKLFLLISVSFFIFTKNVFGKTNRIAGGKEAEKGQFPFFAQLIVGQKLENQSLELSRCGGTLIQPKWILTAAHCFNSSTVVPPEMYEKNLVRAFMGSIKVIHAMDDKNFIIRDVKKAYLHTNYSYKYENGSDYVANDVALALLKKPFSLTLYVRTIQLPDESTKLCESGVVIGGGSVGFAKEKDKIIKYAFVNTLNIDQISVKPVLRNRTVFFSEIRQFQGHPLKGDSGGPFVCSGKIGPIQYGIISNIYNNTEQETLITEYESVDKYLGFIKSILAKRVMRSEYKKHQSQRKRVIPRNNSKILSTISRTSSAVTLSCVSFHIALPLLYKL</sequence>
<dbReference type="PROSITE" id="PS50240">
    <property type="entry name" value="TRYPSIN_DOM"/>
    <property type="match status" value="1"/>
</dbReference>
<evidence type="ECO:0000256" key="1">
    <source>
        <dbReference type="ARBA" id="ARBA00023157"/>
    </source>
</evidence>
<comment type="caution">
    <text evidence="4">The sequence shown here is derived from an EMBL/GenBank/DDBJ whole genome shotgun (WGS) entry which is preliminary data.</text>
</comment>
<dbReference type="GO" id="GO:0006508">
    <property type="term" value="P:proteolysis"/>
    <property type="evidence" value="ECO:0007669"/>
    <property type="project" value="InterPro"/>
</dbReference>
<dbReference type="PANTHER" id="PTHR24253">
    <property type="entry name" value="TRANSMEMBRANE PROTEASE SERINE"/>
    <property type="match status" value="1"/>
</dbReference>
<dbReference type="EMBL" id="VTPC01090647">
    <property type="protein sequence ID" value="KAF2882176.1"/>
    <property type="molecule type" value="Genomic_DNA"/>
</dbReference>